<keyword evidence="2" id="KW-1185">Reference proteome</keyword>
<proteinExistence type="predicted"/>
<dbReference type="AlphaFoldDB" id="A0A0D9WZB8"/>
<dbReference type="STRING" id="77586.A0A0D9WZB8"/>
<dbReference type="Proteomes" id="UP000032180">
    <property type="component" value="Chromosome 7"/>
</dbReference>
<accession>A0A0D9WZB8</accession>
<dbReference type="eggNOG" id="KOG1192">
    <property type="taxonomic scope" value="Eukaryota"/>
</dbReference>
<dbReference type="SUPFAM" id="SSF53756">
    <property type="entry name" value="UDP-Glycosyltransferase/glycogen phosphorylase"/>
    <property type="match status" value="1"/>
</dbReference>
<evidence type="ECO:0000313" key="2">
    <source>
        <dbReference type="Proteomes" id="UP000032180"/>
    </source>
</evidence>
<dbReference type="InterPro" id="IPR050481">
    <property type="entry name" value="UDP-glycosyltransf_plant"/>
</dbReference>
<evidence type="ECO:0000313" key="1">
    <source>
        <dbReference type="EnsemblPlants" id="LPERR07G13280.1"/>
    </source>
</evidence>
<dbReference type="Gene3D" id="3.40.50.2000">
    <property type="entry name" value="Glycogen Phosphorylase B"/>
    <property type="match status" value="3"/>
</dbReference>
<reference evidence="2" key="2">
    <citation type="submission" date="2013-12" db="EMBL/GenBank/DDBJ databases">
        <authorList>
            <person name="Yu Y."/>
            <person name="Lee S."/>
            <person name="de Baynast K."/>
            <person name="Wissotski M."/>
            <person name="Liu L."/>
            <person name="Talag J."/>
            <person name="Goicoechea J."/>
            <person name="Angelova A."/>
            <person name="Jetty R."/>
            <person name="Kudrna D."/>
            <person name="Golser W."/>
            <person name="Rivera L."/>
            <person name="Zhang J."/>
            <person name="Wing R."/>
        </authorList>
    </citation>
    <scope>NUCLEOTIDE SEQUENCE</scope>
</reference>
<dbReference type="EnsemblPlants" id="LPERR07G13280.1">
    <property type="protein sequence ID" value="LPERR07G13280.1"/>
    <property type="gene ID" value="LPERR07G13280"/>
</dbReference>
<name>A0A0D9WZB8_9ORYZ</name>
<dbReference type="GO" id="GO:0035251">
    <property type="term" value="F:UDP-glucosyltransferase activity"/>
    <property type="evidence" value="ECO:0007669"/>
    <property type="project" value="InterPro"/>
</dbReference>
<reference evidence="1" key="3">
    <citation type="submission" date="2015-04" db="UniProtKB">
        <authorList>
            <consortium name="EnsemblPlants"/>
        </authorList>
    </citation>
    <scope>IDENTIFICATION</scope>
</reference>
<dbReference type="HOGENOM" id="CLU_1470245_0_0_1"/>
<dbReference type="Gramene" id="LPERR07G13280.1">
    <property type="protein sequence ID" value="LPERR07G13280.1"/>
    <property type="gene ID" value="LPERR07G13280"/>
</dbReference>
<reference evidence="1 2" key="1">
    <citation type="submission" date="2012-08" db="EMBL/GenBank/DDBJ databases">
        <title>Oryza genome evolution.</title>
        <authorList>
            <person name="Wing R.A."/>
        </authorList>
    </citation>
    <scope>NUCLEOTIDE SEQUENCE</scope>
</reference>
<protein>
    <submittedName>
        <fullName evidence="1">Uncharacterized protein</fullName>
    </submittedName>
</protein>
<dbReference type="PANTHER" id="PTHR48048">
    <property type="entry name" value="GLYCOSYLTRANSFERASE"/>
    <property type="match status" value="1"/>
</dbReference>
<dbReference type="PANTHER" id="PTHR48048:SF65">
    <property type="entry name" value="OS07G0510400 PROTEIN"/>
    <property type="match status" value="1"/>
</dbReference>
<organism evidence="1 2">
    <name type="scientific">Leersia perrieri</name>
    <dbReference type="NCBI Taxonomy" id="77586"/>
    <lineage>
        <taxon>Eukaryota</taxon>
        <taxon>Viridiplantae</taxon>
        <taxon>Streptophyta</taxon>
        <taxon>Embryophyta</taxon>
        <taxon>Tracheophyta</taxon>
        <taxon>Spermatophyta</taxon>
        <taxon>Magnoliopsida</taxon>
        <taxon>Liliopsida</taxon>
        <taxon>Poales</taxon>
        <taxon>Poaceae</taxon>
        <taxon>BOP clade</taxon>
        <taxon>Oryzoideae</taxon>
        <taxon>Oryzeae</taxon>
        <taxon>Oryzinae</taxon>
        <taxon>Leersia</taxon>
    </lineage>
</organism>
<sequence>MEATIFIVNTGARLEHSVLAAIADGRCTGGIPHPPVYLIGPVLSLTLSKTEPKQQLHDECVRWLDSHPPDSVLLLCFGGKGIVTPPRVTAIAAALDRYTEHRFLWVLRGPPVDRRRDNIVEAAELERAVRTLMGVDSEEGRKARNMAAEMMAAYRKAVKKGESSDIAFKRLTKEIWQGAVVPKK</sequence>